<evidence type="ECO:0000313" key="1">
    <source>
        <dbReference type="EMBL" id="ORD97119.1"/>
    </source>
</evidence>
<proteinExistence type="predicted"/>
<comment type="caution">
    <text evidence="1">The sequence shown here is derived from an EMBL/GenBank/DDBJ whole genome shotgun (WGS) entry which is preliminary data.</text>
</comment>
<reference evidence="1 2" key="1">
    <citation type="journal article" date="2017" name="Environ. Microbiol.">
        <title>Decay of the glycolytic pathway and adaptation to intranuclear parasitism within Enterocytozoonidae microsporidia.</title>
        <authorList>
            <person name="Wiredu Boakye D."/>
            <person name="Jaroenlak P."/>
            <person name="Prachumwat A."/>
            <person name="Williams T.A."/>
            <person name="Bateman K.S."/>
            <person name="Itsathitphaisarn O."/>
            <person name="Sritunyalucksana K."/>
            <person name="Paszkiewicz K.H."/>
            <person name="Moore K.A."/>
            <person name="Stentiford G.D."/>
            <person name="Williams B.A."/>
        </authorList>
    </citation>
    <scope>NUCLEOTIDE SEQUENCE [LARGE SCALE GENOMIC DNA]</scope>
    <source>
        <strain evidence="1 2">GB1</strain>
    </source>
</reference>
<organism evidence="1 2">
    <name type="scientific">Hepatospora eriocheir</name>
    <dbReference type="NCBI Taxonomy" id="1081669"/>
    <lineage>
        <taxon>Eukaryota</taxon>
        <taxon>Fungi</taxon>
        <taxon>Fungi incertae sedis</taxon>
        <taxon>Microsporidia</taxon>
        <taxon>Hepatosporidae</taxon>
        <taxon>Hepatospora</taxon>
    </lineage>
</organism>
<gene>
    <name evidence="1" type="ORF">HERIO_994</name>
</gene>
<accession>A0A1X0QBE3</accession>
<protein>
    <submittedName>
        <fullName evidence="1">Uncharacterized protein</fullName>
    </submittedName>
</protein>
<dbReference type="AlphaFoldDB" id="A0A1X0QBE3"/>
<sequence>MKSLIFLKTFLNIIHIKGTPEYLYVLKEQFTDSEIKISELYKLNKEFVSLYDFKFKSLHVCRNLNCSNKTNSNIESFINKNQINFDNYINEKTILEDFYLKKIECITDYYFPIFNEKSYLVFMFKTYKVSKYFMILYKYYLKLFNIINLYLQATRMSNNNQHHIMKIKHEVARKLMSLKVNYVISVEFYESLKPANKYCFM</sequence>
<dbReference type="VEuPathDB" id="MicrosporidiaDB:HERIO_994"/>
<dbReference type="EMBL" id="LVKB01000040">
    <property type="protein sequence ID" value="ORD97119.1"/>
    <property type="molecule type" value="Genomic_DNA"/>
</dbReference>
<keyword evidence="2" id="KW-1185">Reference proteome</keyword>
<dbReference type="VEuPathDB" id="MicrosporidiaDB:A0H76_491"/>
<evidence type="ECO:0000313" key="2">
    <source>
        <dbReference type="Proteomes" id="UP000192356"/>
    </source>
</evidence>
<dbReference type="Proteomes" id="UP000192356">
    <property type="component" value="Unassembled WGS sequence"/>
</dbReference>
<name>A0A1X0QBE3_9MICR</name>